<reference evidence="1 2" key="1">
    <citation type="submission" date="2010-12" db="EMBL/GenBank/DDBJ databases">
        <authorList>
            <person name="Muzny D."/>
            <person name="Qin X."/>
            <person name="Deng J."/>
            <person name="Jiang H."/>
            <person name="Liu Y."/>
            <person name="Qu J."/>
            <person name="Song X.-Z."/>
            <person name="Zhang L."/>
            <person name="Thornton R."/>
            <person name="Coyle M."/>
            <person name="Francisco L."/>
            <person name="Jackson L."/>
            <person name="Javaid M."/>
            <person name="Korchina V."/>
            <person name="Kovar C."/>
            <person name="Mata R."/>
            <person name="Mathew T."/>
            <person name="Ngo R."/>
            <person name="Nguyen L."/>
            <person name="Nguyen N."/>
            <person name="Okwuonu G."/>
            <person name="Ongeri F."/>
            <person name="Pham C."/>
            <person name="Simmons D."/>
            <person name="Wilczek-Boney K."/>
            <person name="Hale W."/>
            <person name="Jakkamsetti A."/>
            <person name="Pham P."/>
            <person name="Ruth R."/>
            <person name="San Lucas F."/>
            <person name="Warren J."/>
            <person name="Zhang J."/>
            <person name="Zhao Z."/>
            <person name="Zhou C."/>
            <person name="Zhu D."/>
            <person name="Lee S."/>
            <person name="Bess C."/>
            <person name="Blankenburg K."/>
            <person name="Forbes L."/>
            <person name="Fu Q."/>
            <person name="Gubbala S."/>
            <person name="Hirani K."/>
            <person name="Jayaseelan J.C."/>
            <person name="Lara F."/>
            <person name="Munidasa M."/>
            <person name="Palculict T."/>
            <person name="Patil S."/>
            <person name="Pu L.-L."/>
            <person name="Saada N."/>
            <person name="Tang L."/>
            <person name="Weissenberger G."/>
            <person name="Zhu Y."/>
            <person name="Hemphill L."/>
            <person name="Shang Y."/>
            <person name="Youmans B."/>
            <person name="Ayvaz T."/>
            <person name="Ross M."/>
            <person name="Santibanez J."/>
            <person name="Aqrawi P."/>
            <person name="Gross S."/>
            <person name="Joshi V."/>
            <person name="Fowler G."/>
            <person name="Nazareth L."/>
            <person name="Reid J."/>
            <person name="Worley K."/>
            <person name="Petrosino J."/>
            <person name="Highlander S."/>
            <person name="Gibbs R."/>
        </authorList>
    </citation>
    <scope>NUCLEOTIDE SEQUENCE [LARGE SCALE GENOMIC DNA]</scope>
    <source>
        <strain evidence="1 2">ATCC 23263</strain>
    </source>
</reference>
<dbReference type="EMBL" id="AEQN01000016">
    <property type="protein sequence ID" value="EFV01915.1"/>
    <property type="molecule type" value="Genomic_DNA"/>
</dbReference>
<protein>
    <submittedName>
        <fullName evidence="1">Uncharacterized protein</fullName>
    </submittedName>
</protein>
<dbReference type="Proteomes" id="UP000004754">
    <property type="component" value="Unassembled WGS sequence"/>
</dbReference>
<evidence type="ECO:0000313" key="2">
    <source>
        <dbReference type="Proteomes" id="UP000004754"/>
    </source>
</evidence>
<dbReference type="AlphaFoldDB" id="E6MH25"/>
<sequence length="55" mass="6466">MFLNEIRRWKDESTKVSVPCRGLLFLNPSSPFTYRKFNDSLRPLSGAFVFKFAHL</sequence>
<dbReference type="STRING" id="887929.HMP0721_1309"/>
<organism evidence="1 2">
    <name type="scientific">Pseudoramibacter alactolyticus ATCC 23263</name>
    <dbReference type="NCBI Taxonomy" id="887929"/>
    <lineage>
        <taxon>Bacteria</taxon>
        <taxon>Bacillati</taxon>
        <taxon>Bacillota</taxon>
        <taxon>Clostridia</taxon>
        <taxon>Eubacteriales</taxon>
        <taxon>Eubacteriaceae</taxon>
        <taxon>Pseudoramibacter</taxon>
    </lineage>
</organism>
<gene>
    <name evidence="1" type="ORF">HMP0721_1309</name>
</gene>
<accession>E6MH25</accession>
<keyword evidence="2" id="KW-1185">Reference proteome</keyword>
<evidence type="ECO:0000313" key="1">
    <source>
        <dbReference type="EMBL" id="EFV01915.1"/>
    </source>
</evidence>
<comment type="caution">
    <text evidence="1">The sequence shown here is derived from an EMBL/GenBank/DDBJ whole genome shotgun (WGS) entry which is preliminary data.</text>
</comment>
<name>E6MH25_9FIRM</name>
<proteinExistence type="predicted"/>
<dbReference type="HOGENOM" id="CLU_3028900_0_0_9"/>